<dbReference type="AlphaFoldDB" id="A0A1G6VYV4"/>
<keyword evidence="5" id="KW-0732">Signal</keyword>
<keyword evidence="4" id="KW-0812">Transmembrane</keyword>
<feature type="signal peptide" evidence="5">
    <location>
        <begin position="1"/>
        <end position="26"/>
    </location>
</feature>
<dbReference type="FunFam" id="3.30.70.270:FF:000001">
    <property type="entry name" value="Diguanylate cyclase domain protein"/>
    <property type="match status" value="1"/>
</dbReference>
<evidence type="ECO:0000256" key="3">
    <source>
        <dbReference type="ARBA" id="ARBA00034247"/>
    </source>
</evidence>
<dbReference type="EMBL" id="FNAG01000004">
    <property type="protein sequence ID" value="SDD58623.1"/>
    <property type="molecule type" value="Genomic_DNA"/>
</dbReference>
<dbReference type="SMART" id="SM00267">
    <property type="entry name" value="GGDEF"/>
    <property type="match status" value="1"/>
</dbReference>
<dbReference type="Proteomes" id="UP000199603">
    <property type="component" value="Unassembled WGS sequence"/>
</dbReference>
<protein>
    <recommendedName>
        <fullName evidence="2">diguanylate cyclase</fullName>
        <ecNumber evidence="2">2.7.7.65</ecNumber>
    </recommendedName>
</protein>
<evidence type="ECO:0000313" key="8">
    <source>
        <dbReference type="Proteomes" id="UP000199603"/>
    </source>
</evidence>
<dbReference type="STRING" id="265719.SAMN04488509_10424"/>
<proteinExistence type="predicted"/>
<dbReference type="InterPro" id="IPR043128">
    <property type="entry name" value="Rev_trsase/Diguanyl_cyclase"/>
</dbReference>
<dbReference type="OrthoDB" id="9803824at2"/>
<dbReference type="Gene3D" id="3.30.70.270">
    <property type="match status" value="1"/>
</dbReference>
<keyword evidence="8" id="KW-1185">Reference proteome</keyword>
<dbReference type="EC" id="2.7.7.65" evidence="2"/>
<reference evidence="7 8" key="1">
    <citation type="submission" date="2016-10" db="EMBL/GenBank/DDBJ databases">
        <authorList>
            <person name="de Groot N.N."/>
        </authorList>
    </citation>
    <scope>NUCLEOTIDE SEQUENCE [LARGE SCALE GENOMIC DNA]</scope>
    <source>
        <strain evidence="7 8">DSM 16957</strain>
    </source>
</reference>
<dbReference type="GO" id="GO:0005886">
    <property type="term" value="C:plasma membrane"/>
    <property type="evidence" value="ECO:0007669"/>
    <property type="project" value="TreeGrafter"/>
</dbReference>
<feature type="transmembrane region" description="Helical" evidence="4">
    <location>
        <begin position="343"/>
        <end position="364"/>
    </location>
</feature>
<dbReference type="InterPro" id="IPR029787">
    <property type="entry name" value="Nucleotide_cyclase"/>
</dbReference>
<evidence type="ECO:0000259" key="6">
    <source>
        <dbReference type="PROSITE" id="PS50887"/>
    </source>
</evidence>
<feature type="transmembrane region" description="Helical" evidence="4">
    <location>
        <begin position="254"/>
        <end position="276"/>
    </location>
</feature>
<evidence type="ECO:0000313" key="7">
    <source>
        <dbReference type="EMBL" id="SDD58623.1"/>
    </source>
</evidence>
<gene>
    <name evidence="7" type="ORF">SAMN04488509_10424</name>
</gene>
<dbReference type="PANTHER" id="PTHR45138">
    <property type="entry name" value="REGULATORY COMPONENTS OF SENSORY TRANSDUCTION SYSTEM"/>
    <property type="match status" value="1"/>
</dbReference>
<dbReference type="InterPro" id="IPR000160">
    <property type="entry name" value="GGDEF_dom"/>
</dbReference>
<evidence type="ECO:0000256" key="1">
    <source>
        <dbReference type="ARBA" id="ARBA00001946"/>
    </source>
</evidence>
<sequence>MSTPPRFAALLLLLLALCLQTSGVAAGEAVIRAHPESAGVRSLPVDCSDADTDGEGWTRHRIEAPAVGWTAKPVAVLVSGIAVDRVRITQGDRVYCGQYGDGARADSRFRTGVGGVFVPAQGSRNPVQVSVSGAVLDLWPVVIDIGPPAAVQRADALRFAFRVAVLAITFSVVFSTALAWVALREVALASLSVNTALVVVWSALVTGLSGFPEAWLPVGEARLRLLLSSPLLVASITVFLMMTSTRLRTNSRGARLISMGCVLLATLAVPAWLLPWHAIPTFAAWAEFGVALLFGGVVLVSLPGMLRRRLLPMANLVGALPLALVSASGVFLPSLLGGWKVEAYVAGAAWIAVASSSMLMMRLASLRRQRDEMRALAETDPLTGLPNRRTAIARLQGEVERRRTLGTDFGLVFVDLDNFKQINDGFGHSAGDRVLAAVAQLLRGLVRGSDIVARLGGDEFVLILVGADVATTERLAERVRERIELLPLVGSGPEAPLSCTASIGVVASAWHPDAGAEELLKRADEAMYASKKAGRNRVTRG</sequence>
<keyword evidence="4" id="KW-1133">Transmembrane helix</keyword>
<feature type="chain" id="PRO_5011608720" description="diguanylate cyclase" evidence="5">
    <location>
        <begin position="27"/>
        <end position="541"/>
    </location>
</feature>
<dbReference type="InterPro" id="IPR050469">
    <property type="entry name" value="Diguanylate_Cyclase"/>
</dbReference>
<feature type="domain" description="GGDEF" evidence="6">
    <location>
        <begin position="407"/>
        <end position="541"/>
    </location>
</feature>
<feature type="transmembrane region" description="Helical" evidence="4">
    <location>
        <begin position="282"/>
        <end position="302"/>
    </location>
</feature>
<evidence type="ECO:0000256" key="5">
    <source>
        <dbReference type="SAM" id="SignalP"/>
    </source>
</evidence>
<organism evidence="7 8">
    <name type="scientific">Aquimonas voraii</name>
    <dbReference type="NCBI Taxonomy" id="265719"/>
    <lineage>
        <taxon>Bacteria</taxon>
        <taxon>Pseudomonadati</taxon>
        <taxon>Pseudomonadota</taxon>
        <taxon>Gammaproteobacteria</taxon>
        <taxon>Lysobacterales</taxon>
        <taxon>Lysobacteraceae</taxon>
        <taxon>Aquimonas</taxon>
    </lineage>
</organism>
<feature type="transmembrane region" description="Helical" evidence="4">
    <location>
        <begin position="223"/>
        <end position="242"/>
    </location>
</feature>
<dbReference type="PANTHER" id="PTHR45138:SF9">
    <property type="entry name" value="DIGUANYLATE CYCLASE DGCM-RELATED"/>
    <property type="match status" value="1"/>
</dbReference>
<accession>A0A1G6VYV4</accession>
<name>A0A1G6VYV4_9GAMM</name>
<dbReference type="GO" id="GO:1902201">
    <property type="term" value="P:negative regulation of bacterial-type flagellum-dependent cell motility"/>
    <property type="evidence" value="ECO:0007669"/>
    <property type="project" value="TreeGrafter"/>
</dbReference>
<feature type="transmembrane region" description="Helical" evidence="4">
    <location>
        <begin position="188"/>
        <end position="211"/>
    </location>
</feature>
<evidence type="ECO:0000256" key="2">
    <source>
        <dbReference type="ARBA" id="ARBA00012528"/>
    </source>
</evidence>
<dbReference type="RefSeq" id="WP_091241570.1">
    <property type="nucleotide sequence ID" value="NZ_FNAG01000004.1"/>
</dbReference>
<feature type="transmembrane region" description="Helical" evidence="4">
    <location>
        <begin position="159"/>
        <end position="181"/>
    </location>
</feature>
<feature type="transmembrane region" description="Helical" evidence="4">
    <location>
        <begin position="314"/>
        <end position="337"/>
    </location>
</feature>
<dbReference type="GO" id="GO:0052621">
    <property type="term" value="F:diguanylate cyclase activity"/>
    <property type="evidence" value="ECO:0007669"/>
    <property type="project" value="UniProtKB-EC"/>
</dbReference>
<dbReference type="SUPFAM" id="SSF55073">
    <property type="entry name" value="Nucleotide cyclase"/>
    <property type="match status" value="1"/>
</dbReference>
<comment type="cofactor">
    <cofactor evidence="1">
        <name>Mg(2+)</name>
        <dbReference type="ChEBI" id="CHEBI:18420"/>
    </cofactor>
</comment>
<dbReference type="GO" id="GO:0043709">
    <property type="term" value="P:cell adhesion involved in single-species biofilm formation"/>
    <property type="evidence" value="ECO:0007669"/>
    <property type="project" value="TreeGrafter"/>
</dbReference>
<comment type="catalytic activity">
    <reaction evidence="3">
        <text>2 GTP = 3',3'-c-di-GMP + 2 diphosphate</text>
        <dbReference type="Rhea" id="RHEA:24898"/>
        <dbReference type="ChEBI" id="CHEBI:33019"/>
        <dbReference type="ChEBI" id="CHEBI:37565"/>
        <dbReference type="ChEBI" id="CHEBI:58805"/>
        <dbReference type="EC" id="2.7.7.65"/>
    </reaction>
</comment>
<dbReference type="NCBIfam" id="TIGR00254">
    <property type="entry name" value="GGDEF"/>
    <property type="match status" value="1"/>
</dbReference>
<dbReference type="PROSITE" id="PS50887">
    <property type="entry name" value="GGDEF"/>
    <property type="match status" value="1"/>
</dbReference>
<dbReference type="CDD" id="cd01949">
    <property type="entry name" value="GGDEF"/>
    <property type="match status" value="1"/>
</dbReference>
<evidence type="ECO:0000256" key="4">
    <source>
        <dbReference type="SAM" id="Phobius"/>
    </source>
</evidence>
<dbReference type="Pfam" id="PF00990">
    <property type="entry name" value="GGDEF"/>
    <property type="match status" value="1"/>
</dbReference>
<keyword evidence="4" id="KW-0472">Membrane</keyword>